<keyword evidence="6" id="KW-0732">Signal</keyword>
<evidence type="ECO:0000256" key="7">
    <source>
        <dbReference type="ARBA" id="ARBA00022764"/>
    </source>
</evidence>
<keyword evidence="9" id="KW-0143">Chaperone</keyword>
<dbReference type="CDD" id="cd16325">
    <property type="entry name" value="LolA"/>
    <property type="match status" value="1"/>
</dbReference>
<keyword evidence="7" id="KW-0574">Periplasm</keyword>
<evidence type="ECO:0000313" key="10">
    <source>
        <dbReference type="EMBL" id="GHA08269.1"/>
    </source>
</evidence>
<keyword evidence="11" id="KW-1185">Reference proteome</keyword>
<name>A0A918RPS2_9GAMM</name>
<reference evidence="10" key="1">
    <citation type="journal article" date="2014" name="Int. J. Syst. Evol. Microbiol.">
        <title>Complete genome sequence of Corynebacterium casei LMG S-19264T (=DSM 44701T), isolated from a smear-ripened cheese.</title>
        <authorList>
            <consortium name="US DOE Joint Genome Institute (JGI-PGF)"/>
            <person name="Walter F."/>
            <person name="Albersmeier A."/>
            <person name="Kalinowski J."/>
            <person name="Ruckert C."/>
        </authorList>
    </citation>
    <scope>NUCLEOTIDE SEQUENCE</scope>
    <source>
        <strain evidence="10">KCTC 12711</strain>
    </source>
</reference>
<reference evidence="10" key="2">
    <citation type="submission" date="2020-09" db="EMBL/GenBank/DDBJ databases">
        <authorList>
            <person name="Sun Q."/>
            <person name="Kim S."/>
        </authorList>
    </citation>
    <scope>NUCLEOTIDE SEQUENCE</scope>
    <source>
        <strain evidence="10">KCTC 12711</strain>
    </source>
</reference>
<dbReference type="EMBL" id="BMXA01000002">
    <property type="protein sequence ID" value="GHA08269.1"/>
    <property type="molecule type" value="Genomic_DNA"/>
</dbReference>
<accession>A0A918RPS2</accession>
<evidence type="ECO:0000313" key="11">
    <source>
        <dbReference type="Proteomes" id="UP000614811"/>
    </source>
</evidence>
<gene>
    <name evidence="10" type="primary">lolA</name>
    <name evidence="10" type="ORF">GCM10008090_17650</name>
</gene>
<sequence length="192" mass="21197">MSSASEVMLRDFLKQVDTLQADFEQRITDEGGMTIETAKGIFSLSRPGRFRWDTASADPDFERGPQIVSNGESIIFYEPDLASANVRSFDEAVQQAPTIVLVQSGEKLDDVFTITDYGLTDGLSWVALRPKSDDAGFNELMIGFDNGALAQILITDMLANETRLRLTNVKTNQSLPAALFELELPEGVDFVH</sequence>
<dbReference type="Gene3D" id="2.50.20.10">
    <property type="entry name" value="Lipoprotein localisation LolA/LolB/LppX"/>
    <property type="match status" value="1"/>
</dbReference>
<keyword evidence="5" id="KW-0813">Transport</keyword>
<dbReference type="Proteomes" id="UP000614811">
    <property type="component" value="Unassembled WGS sequence"/>
</dbReference>
<dbReference type="PANTHER" id="PTHR35869">
    <property type="entry name" value="OUTER-MEMBRANE LIPOPROTEIN CARRIER PROTEIN"/>
    <property type="match status" value="1"/>
</dbReference>
<comment type="caution">
    <text evidence="10">The sequence shown here is derived from an EMBL/GenBank/DDBJ whole genome shotgun (WGS) entry which is preliminary data.</text>
</comment>
<dbReference type="SUPFAM" id="SSF89392">
    <property type="entry name" value="Prokaryotic lipoproteins and lipoprotein localization factors"/>
    <property type="match status" value="1"/>
</dbReference>
<evidence type="ECO:0000256" key="8">
    <source>
        <dbReference type="ARBA" id="ARBA00022927"/>
    </source>
</evidence>
<evidence type="ECO:0000256" key="4">
    <source>
        <dbReference type="ARBA" id="ARBA00014035"/>
    </source>
</evidence>
<dbReference type="InterPro" id="IPR004564">
    <property type="entry name" value="OM_lipoprot_carrier_LolA-like"/>
</dbReference>
<evidence type="ECO:0000256" key="6">
    <source>
        <dbReference type="ARBA" id="ARBA00022729"/>
    </source>
</evidence>
<dbReference type="GO" id="GO:0030288">
    <property type="term" value="C:outer membrane-bounded periplasmic space"/>
    <property type="evidence" value="ECO:0007669"/>
    <property type="project" value="TreeGrafter"/>
</dbReference>
<evidence type="ECO:0000256" key="1">
    <source>
        <dbReference type="ARBA" id="ARBA00004418"/>
    </source>
</evidence>
<organism evidence="10 11">
    <name type="scientific">Arenicella chitinivorans</name>
    <dbReference type="NCBI Taxonomy" id="1329800"/>
    <lineage>
        <taxon>Bacteria</taxon>
        <taxon>Pseudomonadati</taxon>
        <taxon>Pseudomonadota</taxon>
        <taxon>Gammaproteobacteria</taxon>
        <taxon>Arenicellales</taxon>
        <taxon>Arenicellaceae</taxon>
        <taxon>Arenicella</taxon>
    </lineage>
</organism>
<comment type="similarity">
    <text evidence="2">Belongs to the LolA family.</text>
</comment>
<evidence type="ECO:0000256" key="9">
    <source>
        <dbReference type="ARBA" id="ARBA00023186"/>
    </source>
</evidence>
<evidence type="ECO:0000256" key="5">
    <source>
        <dbReference type="ARBA" id="ARBA00022448"/>
    </source>
</evidence>
<dbReference type="AlphaFoldDB" id="A0A918RPS2"/>
<dbReference type="Pfam" id="PF03548">
    <property type="entry name" value="LolA"/>
    <property type="match status" value="1"/>
</dbReference>
<comment type="subunit">
    <text evidence="3">Monomer.</text>
</comment>
<evidence type="ECO:0000256" key="2">
    <source>
        <dbReference type="ARBA" id="ARBA00007615"/>
    </source>
</evidence>
<proteinExistence type="inferred from homology"/>
<dbReference type="InterPro" id="IPR018323">
    <property type="entry name" value="OM_lipoprot_carrier_LolA_Pbac"/>
</dbReference>
<dbReference type="NCBIfam" id="TIGR00547">
    <property type="entry name" value="lolA"/>
    <property type="match status" value="1"/>
</dbReference>
<evidence type="ECO:0000256" key="3">
    <source>
        <dbReference type="ARBA" id="ARBA00011245"/>
    </source>
</evidence>
<dbReference type="PANTHER" id="PTHR35869:SF1">
    <property type="entry name" value="OUTER-MEMBRANE LIPOPROTEIN CARRIER PROTEIN"/>
    <property type="match status" value="1"/>
</dbReference>
<keyword evidence="10" id="KW-0449">Lipoprotein</keyword>
<dbReference type="GO" id="GO:0042953">
    <property type="term" value="P:lipoprotein transport"/>
    <property type="evidence" value="ECO:0007669"/>
    <property type="project" value="InterPro"/>
</dbReference>
<dbReference type="InterPro" id="IPR029046">
    <property type="entry name" value="LolA/LolB/LppX"/>
</dbReference>
<comment type="subcellular location">
    <subcellularLocation>
        <location evidence="1">Periplasm</location>
    </subcellularLocation>
</comment>
<protein>
    <recommendedName>
        <fullName evidence="4">Outer-membrane lipoprotein carrier protein</fullName>
    </recommendedName>
</protein>
<keyword evidence="8" id="KW-0653">Protein transport</keyword>
<dbReference type="GO" id="GO:0044874">
    <property type="term" value="P:lipoprotein localization to outer membrane"/>
    <property type="evidence" value="ECO:0007669"/>
    <property type="project" value="TreeGrafter"/>
</dbReference>